<dbReference type="SUPFAM" id="SSF51735">
    <property type="entry name" value="NAD(P)-binding Rossmann-fold domains"/>
    <property type="match status" value="1"/>
</dbReference>
<dbReference type="Gene3D" id="3.40.50.720">
    <property type="entry name" value="NAD(P)-binding Rossmann-like Domain"/>
    <property type="match status" value="1"/>
</dbReference>
<dbReference type="InterPro" id="IPR028939">
    <property type="entry name" value="P5C_Rdtase_cat_N"/>
</dbReference>
<dbReference type="Proteomes" id="UP000194137">
    <property type="component" value="Chromosome"/>
</dbReference>
<dbReference type="EMBL" id="CP021112">
    <property type="protein sequence ID" value="ARQ00620.1"/>
    <property type="molecule type" value="Genomic_DNA"/>
</dbReference>
<evidence type="ECO:0000313" key="4">
    <source>
        <dbReference type="Proteomes" id="UP000194137"/>
    </source>
</evidence>
<gene>
    <name evidence="3" type="ORF">CAK95_17195</name>
</gene>
<accession>A0A1W6ZTD6</accession>
<evidence type="ECO:0000259" key="2">
    <source>
        <dbReference type="Pfam" id="PF09130"/>
    </source>
</evidence>
<dbReference type="STRING" id="1235591.CAK95_17195"/>
<proteinExistence type="predicted"/>
<dbReference type="AlphaFoldDB" id="A0A1W6ZTD6"/>
<dbReference type="Gene3D" id="1.10.1040.10">
    <property type="entry name" value="N-(1-d-carboxylethyl)-l-norvaline Dehydrogenase, domain 2"/>
    <property type="match status" value="1"/>
</dbReference>
<organism evidence="3 4">
    <name type="scientific">Pseudorhodoplanes sinuspersici</name>
    <dbReference type="NCBI Taxonomy" id="1235591"/>
    <lineage>
        <taxon>Bacteria</taxon>
        <taxon>Pseudomonadati</taxon>
        <taxon>Pseudomonadota</taxon>
        <taxon>Alphaproteobacteria</taxon>
        <taxon>Hyphomicrobiales</taxon>
        <taxon>Pseudorhodoplanes</taxon>
    </lineage>
</organism>
<evidence type="ECO:0000259" key="1">
    <source>
        <dbReference type="Pfam" id="PF03807"/>
    </source>
</evidence>
<dbReference type="KEGG" id="psin:CAK95_17195"/>
<dbReference type="RefSeq" id="WP_086089015.1">
    <property type="nucleotide sequence ID" value="NZ_CP021112.1"/>
</dbReference>
<reference evidence="3 4" key="1">
    <citation type="submission" date="2017-05" db="EMBL/GenBank/DDBJ databases">
        <title>Full genome sequence of Pseudorhodoplanes sinuspersici.</title>
        <authorList>
            <person name="Dastgheib S.M.M."/>
            <person name="Shavandi M."/>
            <person name="Tirandaz H."/>
        </authorList>
    </citation>
    <scope>NUCLEOTIDE SEQUENCE [LARGE SCALE GENOMIC DNA]</scope>
    <source>
        <strain evidence="3 4">RIPI110</strain>
    </source>
</reference>
<dbReference type="Pfam" id="PF09130">
    <property type="entry name" value="DUF1932"/>
    <property type="match status" value="1"/>
</dbReference>
<dbReference type="InterPro" id="IPR013328">
    <property type="entry name" value="6PGD_dom2"/>
</dbReference>
<feature type="domain" description="Phosphogluconate dehydrogenase NAD-binding putative C-terminal" evidence="2">
    <location>
        <begin position="193"/>
        <end position="263"/>
    </location>
</feature>
<sequence length="296" mass="31344">MSPRISFIGFGEAGQAIAAGLREEGVTNIAAWDILFPQAAGAKLVESAKAIGVRVATSAEEAVRDTEMVIAAVTAASSYDAAQSVAAHLKGKPFYLDVNSVSPGRKLATAKLLGDDARYVDVAIVAAVYPARHKSPMMLAGPYAKAVEPLLTPLGMRTQIVGDEVGAAAAIKMVRSVMIKGIEALTLECFLAATRAGVVDQVAASLKNNYPTLDWNQLSEYNIERMASHGIRRAAEMREVAETLRELGVAPLMTDGTIERQQQLGEIGRLPQVKDAVAKGRDDMLAAISEAAGNRK</sequence>
<feature type="domain" description="Pyrroline-5-carboxylate reductase catalytic N-terminal" evidence="1">
    <location>
        <begin position="4"/>
        <end position="92"/>
    </location>
</feature>
<dbReference type="SUPFAM" id="SSF48179">
    <property type="entry name" value="6-phosphogluconate dehydrogenase C-terminal domain-like"/>
    <property type="match status" value="1"/>
</dbReference>
<dbReference type="InterPro" id="IPR015814">
    <property type="entry name" value="Pgluconate_DH_NAD-bd_C"/>
</dbReference>
<name>A0A1W6ZTD6_9HYPH</name>
<protein>
    <submittedName>
        <fullName evidence="3">Uncharacterized protein</fullName>
    </submittedName>
</protein>
<dbReference type="InterPro" id="IPR008927">
    <property type="entry name" value="6-PGluconate_DH-like_C_sf"/>
</dbReference>
<dbReference type="InterPro" id="IPR036291">
    <property type="entry name" value="NAD(P)-bd_dom_sf"/>
</dbReference>
<evidence type="ECO:0000313" key="3">
    <source>
        <dbReference type="EMBL" id="ARQ00620.1"/>
    </source>
</evidence>
<dbReference type="OrthoDB" id="4333at2"/>
<keyword evidence="4" id="KW-1185">Reference proteome</keyword>
<dbReference type="Pfam" id="PF03807">
    <property type="entry name" value="F420_oxidored"/>
    <property type="match status" value="1"/>
</dbReference>